<dbReference type="PANTHER" id="PTHR30252:SF0">
    <property type="entry name" value="PEPTIDE TRANSPORTER CSTA"/>
    <property type="match status" value="1"/>
</dbReference>
<keyword evidence="5" id="KW-0472">Membrane</keyword>
<accession>X0YMF7</accession>
<dbReference type="InterPro" id="IPR051605">
    <property type="entry name" value="CstA"/>
</dbReference>
<comment type="subcellular location">
    <subcellularLocation>
        <location evidence="1">Cell membrane</location>
        <topology evidence="1">Multi-pass membrane protein</topology>
    </subcellularLocation>
</comment>
<dbReference type="Pfam" id="PF02554">
    <property type="entry name" value="CstA"/>
    <property type="match status" value="1"/>
</dbReference>
<evidence type="ECO:0000313" key="7">
    <source>
        <dbReference type="EMBL" id="GAG49683.1"/>
    </source>
</evidence>
<dbReference type="EMBL" id="BARS01054543">
    <property type="protein sequence ID" value="GAG49683.1"/>
    <property type="molecule type" value="Genomic_DNA"/>
</dbReference>
<keyword evidence="4" id="KW-1133">Transmembrane helix</keyword>
<evidence type="ECO:0000256" key="5">
    <source>
        <dbReference type="ARBA" id="ARBA00023136"/>
    </source>
</evidence>
<gene>
    <name evidence="7" type="ORF">S01H1_80726</name>
</gene>
<dbReference type="GO" id="GO:0005886">
    <property type="term" value="C:plasma membrane"/>
    <property type="evidence" value="ECO:0007669"/>
    <property type="project" value="UniProtKB-SubCell"/>
</dbReference>
<evidence type="ECO:0000256" key="4">
    <source>
        <dbReference type="ARBA" id="ARBA00022989"/>
    </source>
</evidence>
<evidence type="ECO:0000259" key="6">
    <source>
        <dbReference type="Pfam" id="PF02554"/>
    </source>
</evidence>
<evidence type="ECO:0000256" key="1">
    <source>
        <dbReference type="ARBA" id="ARBA00004651"/>
    </source>
</evidence>
<comment type="caution">
    <text evidence="7">The sequence shown here is derived from an EMBL/GenBank/DDBJ whole genome shotgun (WGS) entry which is preliminary data.</text>
</comment>
<evidence type="ECO:0000256" key="3">
    <source>
        <dbReference type="ARBA" id="ARBA00022692"/>
    </source>
</evidence>
<dbReference type="AlphaFoldDB" id="X0YMF7"/>
<evidence type="ECO:0000256" key="2">
    <source>
        <dbReference type="ARBA" id="ARBA00022475"/>
    </source>
</evidence>
<organism evidence="7">
    <name type="scientific">marine sediment metagenome</name>
    <dbReference type="NCBI Taxonomy" id="412755"/>
    <lineage>
        <taxon>unclassified sequences</taxon>
        <taxon>metagenomes</taxon>
        <taxon>ecological metagenomes</taxon>
    </lineage>
</organism>
<dbReference type="PANTHER" id="PTHR30252">
    <property type="entry name" value="INNER MEMBRANE PEPTIDE TRANSPORTER"/>
    <property type="match status" value="1"/>
</dbReference>
<protein>
    <recommendedName>
        <fullName evidence="6">CstA N-terminal domain-containing protein</fullName>
    </recommendedName>
</protein>
<name>X0YMF7_9ZZZZ</name>
<dbReference type="InterPro" id="IPR003706">
    <property type="entry name" value="CstA_N"/>
</dbReference>
<dbReference type="GO" id="GO:0009267">
    <property type="term" value="P:cellular response to starvation"/>
    <property type="evidence" value="ECO:0007669"/>
    <property type="project" value="InterPro"/>
</dbReference>
<proteinExistence type="predicted"/>
<feature type="non-terminal residue" evidence="7">
    <location>
        <position position="71"/>
    </location>
</feature>
<keyword evidence="2" id="KW-1003">Cell membrane</keyword>
<reference evidence="7" key="1">
    <citation type="journal article" date="2014" name="Front. Microbiol.">
        <title>High frequency of phylogenetically diverse reductive dehalogenase-homologous genes in deep subseafloor sedimentary metagenomes.</title>
        <authorList>
            <person name="Kawai M."/>
            <person name="Futagami T."/>
            <person name="Toyoda A."/>
            <person name="Takaki Y."/>
            <person name="Nishi S."/>
            <person name="Hori S."/>
            <person name="Arai W."/>
            <person name="Tsubouchi T."/>
            <person name="Morono Y."/>
            <person name="Uchiyama I."/>
            <person name="Ito T."/>
            <person name="Fujiyama A."/>
            <person name="Inagaki F."/>
            <person name="Takami H."/>
        </authorList>
    </citation>
    <scope>NUCLEOTIDE SEQUENCE</scope>
    <source>
        <strain evidence="7">Expedition CK06-06</strain>
    </source>
</reference>
<keyword evidence="3" id="KW-0812">Transmembrane</keyword>
<feature type="domain" description="CstA N-terminal" evidence="6">
    <location>
        <begin position="2"/>
        <end position="71"/>
    </location>
</feature>
<sequence>MNSLLLTVLAMAGYVLAYRFYGRFLGRKLFRLQADFLMPSHEFKDGVDYVPTKRHIIFGHHFTTIAGLGPI</sequence>